<dbReference type="Proteomes" id="UP001175228">
    <property type="component" value="Unassembled WGS sequence"/>
</dbReference>
<proteinExistence type="predicted"/>
<protein>
    <submittedName>
        <fullName evidence="2">Uncharacterized protein</fullName>
    </submittedName>
</protein>
<name>A0AA39QMB9_9AGAR</name>
<evidence type="ECO:0000313" key="3">
    <source>
        <dbReference type="Proteomes" id="UP001175228"/>
    </source>
</evidence>
<sequence>MFTKFGSQVQFNFSLFNDSLLKRTKTIFLHSTGTVSKYEIVRDVLLSRYNTDLPLDNSAWLSTNSSPETTIMAMQQSHTFRLQDLLSNAGDGKDEENLSVNDGHVGTYIEEHKIFITTPNGSFIPHPPTAMEILLHKDGRFGHHDPTRAPQFFNAKFCHFSVIPCHPGPKDDTHPYRNWLDTIWYDVVDADIRAFNYINERSSAARSSKWFSEEFNGFLGIRCTRLEALVNQTRSVMTDSMTIRVQVAAMQSYWLELVARLDYMEHYQPVMNGKTRQDDTLNSSQLMGTFTVNLDVAEQHIRAGIPVYLVRPVDQFSNQVILKAEEPVVFPLNTSLPSPPFPVVYKGDPSHPQKFYAMHRFTQIFNTYRNPFNFVTISQPSIAHTEPTQAAASSSSSISIATGHPCSGILKEKTNQQRDKFTNLVGTYAPSLIPAWADAIAKIDKFSECSQEREERSRLAQSQSNKEGPIAPSHVNGYVFPDPALLVYASATRQSLFFCQWEHCRDALIYHVTSSSSNAKPLRPQLWRELLAMAFKSGNAQGTKVHDLMAQALGSALEAPGSGTTILQAPAPVSDQPVDIERGKYLVWELCELNFQQELLSLDTHLTHPDLSATEEDVINFQLKRQEQIMGLFSDGSLVPSTPTATNHLALPSWSERFEALKSFRDVMRAWEIPLSFASKGHLGPLGSEVALRTEAALAAHYAQTFFDVFGRPPVLPHL</sequence>
<feature type="region of interest" description="Disordered" evidence="1">
    <location>
        <begin position="452"/>
        <end position="471"/>
    </location>
</feature>
<reference evidence="2" key="1">
    <citation type="submission" date="2023-06" db="EMBL/GenBank/DDBJ databases">
        <authorList>
            <consortium name="Lawrence Berkeley National Laboratory"/>
            <person name="Ahrendt S."/>
            <person name="Sahu N."/>
            <person name="Indic B."/>
            <person name="Wong-Bajracharya J."/>
            <person name="Merenyi Z."/>
            <person name="Ke H.-M."/>
            <person name="Monk M."/>
            <person name="Kocsube S."/>
            <person name="Drula E."/>
            <person name="Lipzen A."/>
            <person name="Balint B."/>
            <person name="Henrissat B."/>
            <person name="Andreopoulos B."/>
            <person name="Martin F.M."/>
            <person name="Harder C.B."/>
            <person name="Rigling D."/>
            <person name="Ford K.L."/>
            <person name="Foster G.D."/>
            <person name="Pangilinan J."/>
            <person name="Papanicolaou A."/>
            <person name="Barry K."/>
            <person name="LaButti K."/>
            <person name="Viragh M."/>
            <person name="Koriabine M."/>
            <person name="Yan M."/>
            <person name="Riley R."/>
            <person name="Champramary S."/>
            <person name="Plett K.L."/>
            <person name="Tsai I.J."/>
            <person name="Slot J."/>
            <person name="Sipos G."/>
            <person name="Plett J."/>
            <person name="Nagy L.G."/>
            <person name="Grigoriev I.V."/>
        </authorList>
    </citation>
    <scope>NUCLEOTIDE SEQUENCE</scope>
    <source>
        <strain evidence="2">HWK02</strain>
    </source>
</reference>
<gene>
    <name evidence="2" type="ORF">EDD18DRAFT_1343807</name>
</gene>
<dbReference type="EMBL" id="JAUEPU010000002">
    <property type="protein sequence ID" value="KAK0504976.1"/>
    <property type="molecule type" value="Genomic_DNA"/>
</dbReference>
<comment type="caution">
    <text evidence="2">The sequence shown here is derived from an EMBL/GenBank/DDBJ whole genome shotgun (WGS) entry which is preliminary data.</text>
</comment>
<dbReference type="AlphaFoldDB" id="A0AA39QMB9"/>
<keyword evidence="3" id="KW-1185">Reference proteome</keyword>
<organism evidence="2 3">
    <name type="scientific">Armillaria luteobubalina</name>
    <dbReference type="NCBI Taxonomy" id="153913"/>
    <lineage>
        <taxon>Eukaryota</taxon>
        <taxon>Fungi</taxon>
        <taxon>Dikarya</taxon>
        <taxon>Basidiomycota</taxon>
        <taxon>Agaricomycotina</taxon>
        <taxon>Agaricomycetes</taxon>
        <taxon>Agaricomycetidae</taxon>
        <taxon>Agaricales</taxon>
        <taxon>Marasmiineae</taxon>
        <taxon>Physalacriaceae</taxon>
        <taxon>Armillaria</taxon>
    </lineage>
</organism>
<evidence type="ECO:0000256" key="1">
    <source>
        <dbReference type="SAM" id="MobiDB-lite"/>
    </source>
</evidence>
<evidence type="ECO:0000313" key="2">
    <source>
        <dbReference type="EMBL" id="KAK0504976.1"/>
    </source>
</evidence>
<accession>A0AA39QMB9</accession>